<comment type="caution">
    <text evidence="10">The sequence shown here is derived from an EMBL/GenBank/DDBJ whole genome shotgun (WGS) entry which is preliminary data.</text>
</comment>
<evidence type="ECO:0000256" key="6">
    <source>
        <dbReference type="ARBA" id="ARBA00023004"/>
    </source>
</evidence>
<dbReference type="GO" id="GO:0005783">
    <property type="term" value="C:endoplasmic reticulum"/>
    <property type="evidence" value="ECO:0007669"/>
    <property type="project" value="UniProtKB-SubCell"/>
</dbReference>
<keyword evidence="11" id="KW-1185">Reference proteome</keyword>
<dbReference type="GO" id="GO:0016020">
    <property type="term" value="C:membrane"/>
    <property type="evidence" value="ECO:0007669"/>
    <property type="project" value="TreeGrafter"/>
</dbReference>
<keyword evidence="6" id="KW-0408">Iron</keyword>
<dbReference type="SMART" id="SM01117">
    <property type="entry name" value="Cyt-b5"/>
    <property type="match status" value="2"/>
</dbReference>
<dbReference type="Proteomes" id="UP000613740">
    <property type="component" value="Unassembled WGS sequence"/>
</dbReference>
<dbReference type="InterPro" id="IPR001199">
    <property type="entry name" value="Cyt_B5-like_heme/steroid-bd"/>
</dbReference>
<keyword evidence="3" id="KW-0446">Lipid-binding</keyword>
<evidence type="ECO:0000256" key="2">
    <source>
        <dbReference type="ARBA" id="ARBA00022617"/>
    </source>
</evidence>
<organism evidence="10 11">
    <name type="scientific">Chlamydomonas schloesseri</name>
    <dbReference type="NCBI Taxonomy" id="2026947"/>
    <lineage>
        <taxon>Eukaryota</taxon>
        <taxon>Viridiplantae</taxon>
        <taxon>Chlorophyta</taxon>
        <taxon>core chlorophytes</taxon>
        <taxon>Chlorophyceae</taxon>
        <taxon>CS clade</taxon>
        <taxon>Chlamydomonadales</taxon>
        <taxon>Chlamydomonadaceae</taxon>
        <taxon>Chlamydomonas</taxon>
    </lineage>
</organism>
<dbReference type="SUPFAM" id="SSF55856">
    <property type="entry name" value="Cytochrome b5-like heme/steroid binding domain"/>
    <property type="match status" value="2"/>
</dbReference>
<dbReference type="OrthoDB" id="547796at2759"/>
<dbReference type="PANTHER" id="PTHR10281:SF72">
    <property type="entry name" value="NEUDESIN"/>
    <property type="match status" value="1"/>
</dbReference>
<evidence type="ECO:0000313" key="11">
    <source>
        <dbReference type="Proteomes" id="UP000613740"/>
    </source>
</evidence>
<dbReference type="AlphaFoldDB" id="A0A835WJ14"/>
<evidence type="ECO:0000256" key="1">
    <source>
        <dbReference type="ARBA" id="ARBA00004240"/>
    </source>
</evidence>
<proteinExistence type="inferred from homology"/>
<evidence type="ECO:0000256" key="5">
    <source>
        <dbReference type="ARBA" id="ARBA00022824"/>
    </source>
</evidence>
<feature type="domain" description="Cytochrome b5 heme-binding" evidence="9">
    <location>
        <begin position="40"/>
        <end position="136"/>
    </location>
</feature>
<dbReference type="InterPro" id="IPR050577">
    <property type="entry name" value="MAPR/NEUFC/NENF-like"/>
</dbReference>
<keyword evidence="3" id="KW-0754">Steroid-binding</keyword>
<keyword evidence="2" id="KW-0349">Heme</keyword>
<dbReference type="Pfam" id="PF00173">
    <property type="entry name" value="Cyt-b5"/>
    <property type="match status" value="2"/>
</dbReference>
<evidence type="ECO:0000259" key="9">
    <source>
        <dbReference type="SMART" id="SM01117"/>
    </source>
</evidence>
<dbReference type="InterPro" id="IPR036400">
    <property type="entry name" value="Cyt_B5-like_heme/steroid_sf"/>
</dbReference>
<feature type="signal peptide" evidence="8">
    <location>
        <begin position="1"/>
        <end position="21"/>
    </location>
</feature>
<feature type="domain" description="Cytochrome b5 heme-binding" evidence="9">
    <location>
        <begin position="141"/>
        <end position="236"/>
    </location>
</feature>
<gene>
    <name evidence="10" type="ORF">HYH02_006359</name>
</gene>
<dbReference type="EMBL" id="JAEHOD010000017">
    <property type="protein sequence ID" value="KAG2448467.1"/>
    <property type="molecule type" value="Genomic_DNA"/>
</dbReference>
<dbReference type="GO" id="GO:0005496">
    <property type="term" value="F:steroid binding"/>
    <property type="evidence" value="ECO:0007669"/>
    <property type="project" value="UniProtKB-KW"/>
</dbReference>
<dbReference type="Gene3D" id="3.10.120.10">
    <property type="entry name" value="Cytochrome b5-like heme/steroid binding domain"/>
    <property type="match status" value="2"/>
</dbReference>
<keyword evidence="8" id="KW-0732">Signal</keyword>
<comment type="subcellular location">
    <subcellularLocation>
        <location evidence="1">Endoplasmic reticulum</location>
    </subcellularLocation>
</comment>
<accession>A0A835WJ14</accession>
<keyword evidence="4" id="KW-0479">Metal-binding</keyword>
<evidence type="ECO:0000313" key="10">
    <source>
        <dbReference type="EMBL" id="KAG2448467.1"/>
    </source>
</evidence>
<reference evidence="10" key="1">
    <citation type="journal article" date="2020" name="bioRxiv">
        <title>Comparative genomics of Chlamydomonas.</title>
        <authorList>
            <person name="Craig R.J."/>
            <person name="Hasan A.R."/>
            <person name="Ness R.W."/>
            <person name="Keightley P.D."/>
        </authorList>
    </citation>
    <scope>NUCLEOTIDE SEQUENCE</scope>
    <source>
        <strain evidence="10">CCAP 11/173</strain>
    </source>
</reference>
<comment type="similarity">
    <text evidence="7">Belongs to the cytochrome b5 family. MAPR subfamily.</text>
</comment>
<evidence type="ECO:0000256" key="7">
    <source>
        <dbReference type="ARBA" id="ARBA00038357"/>
    </source>
</evidence>
<evidence type="ECO:0000256" key="3">
    <source>
        <dbReference type="ARBA" id="ARBA00022665"/>
    </source>
</evidence>
<feature type="chain" id="PRO_5032352788" description="Cytochrome b5 heme-binding domain-containing protein" evidence="8">
    <location>
        <begin position="22"/>
        <end position="239"/>
    </location>
</feature>
<keyword evidence="5" id="KW-0256">Endoplasmic reticulum</keyword>
<sequence length="239" mass="26067">MELTTLLGLLAVVLLVAVIMASTSKRAAPPKPEPYKLGDVTLEALRYYNGYDWTKPALVAIKGKVYDVSNKYEIYGPGKPSNAFAGREVARALAVGSSDEKDFTDDLTGLSPEQLQRLEGAIQEFAASHEVVGQVVPPLELTLEKLAGYDGHDASKPMLLAIKGVVYDVTKGKDYYGPNGIYPFAGKEVARAFALYSTELSDCNDNLEGLSYSEMEALRDWIGKFNSKYTIVGKIVKDK</sequence>
<dbReference type="GO" id="GO:0046872">
    <property type="term" value="F:metal ion binding"/>
    <property type="evidence" value="ECO:0007669"/>
    <property type="project" value="UniProtKB-KW"/>
</dbReference>
<name>A0A835WJ14_9CHLO</name>
<dbReference type="PANTHER" id="PTHR10281">
    <property type="entry name" value="MEMBRANE-ASSOCIATED PROGESTERONE RECEPTOR COMPONENT-RELATED"/>
    <property type="match status" value="1"/>
</dbReference>
<evidence type="ECO:0000256" key="4">
    <source>
        <dbReference type="ARBA" id="ARBA00022723"/>
    </source>
</evidence>
<evidence type="ECO:0000256" key="8">
    <source>
        <dbReference type="SAM" id="SignalP"/>
    </source>
</evidence>
<protein>
    <recommendedName>
        <fullName evidence="9">Cytochrome b5 heme-binding domain-containing protein</fullName>
    </recommendedName>
</protein>